<dbReference type="AlphaFoldDB" id="A3ITV3"/>
<dbReference type="EMBL" id="AAXW01000031">
    <property type="protein sequence ID" value="EAZ90048.1"/>
    <property type="molecule type" value="Genomic_DNA"/>
</dbReference>
<sequence>MYESNNLSTHIEVFWITSNGLISCYLSLAELDDLIEEIKKN</sequence>
<evidence type="ECO:0000313" key="1">
    <source>
        <dbReference type="EMBL" id="EAZ90048.1"/>
    </source>
</evidence>
<accession>A3ITV3</accession>
<name>A3ITV3_9CHRO</name>
<evidence type="ECO:0000313" key="2">
    <source>
        <dbReference type="Proteomes" id="UP000003781"/>
    </source>
</evidence>
<reference evidence="1 2" key="1">
    <citation type="submission" date="2007-03" db="EMBL/GenBank/DDBJ databases">
        <authorList>
            <person name="Stal L."/>
            <person name="Ferriera S."/>
            <person name="Johnson J."/>
            <person name="Kravitz S."/>
            <person name="Beeson K."/>
            <person name="Sutton G."/>
            <person name="Rogers Y.-H."/>
            <person name="Friedman R."/>
            <person name="Frazier M."/>
            <person name="Venter J.C."/>
        </authorList>
    </citation>
    <scope>NUCLEOTIDE SEQUENCE [LARGE SCALE GENOMIC DNA]</scope>
    <source>
        <strain evidence="1 2">CCY0110</strain>
    </source>
</reference>
<comment type="caution">
    <text evidence="1">The sequence shown here is derived from an EMBL/GenBank/DDBJ whole genome shotgun (WGS) entry which is preliminary data.</text>
</comment>
<keyword evidence="2" id="KW-1185">Reference proteome</keyword>
<protein>
    <submittedName>
        <fullName evidence="1">Uncharacterized protein</fullName>
    </submittedName>
</protein>
<gene>
    <name evidence="1" type="ORF">CY0110_14920</name>
</gene>
<organism evidence="1 2">
    <name type="scientific">Crocosphaera chwakensis CCY0110</name>
    <dbReference type="NCBI Taxonomy" id="391612"/>
    <lineage>
        <taxon>Bacteria</taxon>
        <taxon>Bacillati</taxon>
        <taxon>Cyanobacteriota</taxon>
        <taxon>Cyanophyceae</taxon>
        <taxon>Oscillatoriophycideae</taxon>
        <taxon>Chroococcales</taxon>
        <taxon>Aphanothecaceae</taxon>
        <taxon>Crocosphaera</taxon>
        <taxon>Crocosphaera chwakensis</taxon>
    </lineage>
</organism>
<dbReference type="Proteomes" id="UP000003781">
    <property type="component" value="Unassembled WGS sequence"/>
</dbReference>
<proteinExistence type="predicted"/>